<dbReference type="STRING" id="425265.A8Q6G6"/>
<sequence length="184" mass="21635">MFLWRKPRERCKNPWQDRYHRLVQEKFLSLAPLILLTKLDSCYSHSRAHPSRDRDLNSPITLRTRKFLSNRLLQRRQMVLEVIHPARPNVSRSELQEKIGELYKTPKEQVSVFGMRTHFGGGRSTGFALVYDSQEAMKSFEPTHRIVRNGLAPKIEKASRKLRKERKNRGKKVRGTKKGDSKKK</sequence>
<gene>
    <name evidence="6" type="ORF">MGL_2960</name>
</gene>
<dbReference type="Proteomes" id="UP000008837">
    <property type="component" value="Unassembled WGS sequence"/>
</dbReference>
<name>A8Q6G6_MALGO</name>
<dbReference type="InParanoid" id="A8Q6G6"/>
<dbReference type="VEuPathDB" id="FungiDB:MGL_2960"/>
<feature type="region of interest" description="Disordered" evidence="5">
    <location>
        <begin position="150"/>
        <end position="184"/>
    </location>
</feature>
<dbReference type="FunFam" id="3.30.70.3370:FF:000001">
    <property type="entry name" value="40S ribosomal protein S24"/>
    <property type="match status" value="1"/>
</dbReference>
<reference evidence="6 7" key="1">
    <citation type="journal article" date="2007" name="Proc. Natl. Acad. Sci. U.S.A.">
        <title>Dandruff-associated Malassezia genomes reveal convergent and divergent virulence traits shared with plant and human fungal pathogens.</title>
        <authorList>
            <person name="Xu J."/>
            <person name="Saunders C.W."/>
            <person name="Hu P."/>
            <person name="Grant R.A."/>
            <person name="Boekhout T."/>
            <person name="Kuramae E.E."/>
            <person name="Kronstad J.W."/>
            <person name="Deangelis Y.M."/>
            <person name="Reeder N.L."/>
            <person name="Johnstone K.R."/>
            <person name="Leland M."/>
            <person name="Fieno A.M."/>
            <person name="Begley W.M."/>
            <person name="Sun Y."/>
            <person name="Lacey M.P."/>
            <person name="Chaudhary T."/>
            <person name="Keough T."/>
            <person name="Chu L."/>
            <person name="Sears R."/>
            <person name="Yuan B."/>
            <person name="Dawson T.L.Jr."/>
        </authorList>
    </citation>
    <scope>NUCLEOTIDE SEQUENCE [LARGE SCALE GENOMIC DNA]</scope>
    <source>
        <strain evidence="7">ATCC MYA-4612 / CBS 7966</strain>
    </source>
</reference>
<dbReference type="InterPro" id="IPR018098">
    <property type="entry name" value="Ribosomal_eS24_CS"/>
</dbReference>
<dbReference type="KEGG" id="mgl:MGL_2960"/>
<dbReference type="GO" id="GO:0005840">
    <property type="term" value="C:ribosome"/>
    <property type="evidence" value="ECO:0007669"/>
    <property type="project" value="UniProtKB-KW"/>
</dbReference>
<dbReference type="GeneID" id="5854281"/>
<feature type="compositionally biased region" description="Basic residues" evidence="5">
    <location>
        <begin position="160"/>
        <end position="184"/>
    </location>
</feature>
<dbReference type="Gene3D" id="3.30.70.3370">
    <property type="match status" value="1"/>
</dbReference>
<dbReference type="InterPro" id="IPR001976">
    <property type="entry name" value="Ribosomal_eS24"/>
</dbReference>
<evidence type="ECO:0000256" key="2">
    <source>
        <dbReference type="ARBA" id="ARBA00022980"/>
    </source>
</evidence>
<evidence type="ECO:0000256" key="1">
    <source>
        <dbReference type="ARBA" id="ARBA00009680"/>
    </source>
</evidence>
<proteinExistence type="inferred from homology"/>
<dbReference type="GO" id="GO:0003735">
    <property type="term" value="F:structural constituent of ribosome"/>
    <property type="evidence" value="ECO:0007669"/>
    <property type="project" value="InterPro"/>
</dbReference>
<evidence type="ECO:0000256" key="5">
    <source>
        <dbReference type="SAM" id="MobiDB-lite"/>
    </source>
</evidence>
<dbReference type="AlphaFoldDB" id="A8Q6G6"/>
<protein>
    <recommendedName>
        <fullName evidence="4">40S ribosomal protein S24</fullName>
    </recommendedName>
</protein>
<dbReference type="EMBL" id="AAYY01000010">
    <property type="protein sequence ID" value="EDP42760.1"/>
    <property type="molecule type" value="Genomic_DNA"/>
</dbReference>
<keyword evidence="2" id="KW-0689">Ribosomal protein</keyword>
<comment type="caution">
    <text evidence="6">The sequence shown here is derived from an EMBL/GenBank/DDBJ whole genome shotgun (WGS) entry which is preliminary data.</text>
</comment>
<dbReference type="Pfam" id="PF01282">
    <property type="entry name" value="Ribosomal_S24e"/>
    <property type="match status" value="1"/>
</dbReference>
<dbReference type="GO" id="GO:0006412">
    <property type="term" value="P:translation"/>
    <property type="evidence" value="ECO:0007669"/>
    <property type="project" value="InterPro"/>
</dbReference>
<dbReference type="HAMAP" id="MF_00545">
    <property type="entry name" value="Ribosomal_eS24"/>
    <property type="match status" value="1"/>
</dbReference>
<dbReference type="GO" id="GO:1990904">
    <property type="term" value="C:ribonucleoprotein complex"/>
    <property type="evidence" value="ECO:0007669"/>
    <property type="project" value="UniProtKB-KW"/>
</dbReference>
<evidence type="ECO:0000313" key="6">
    <source>
        <dbReference type="EMBL" id="EDP42760.1"/>
    </source>
</evidence>
<dbReference type="FunCoup" id="A8Q6G6">
    <property type="interactions" value="432"/>
</dbReference>
<evidence type="ECO:0000256" key="4">
    <source>
        <dbReference type="RuleBase" id="RU004383"/>
    </source>
</evidence>
<dbReference type="OMA" id="RKPRERC"/>
<evidence type="ECO:0000313" key="7">
    <source>
        <dbReference type="Proteomes" id="UP000008837"/>
    </source>
</evidence>
<dbReference type="OrthoDB" id="5571754at2759"/>
<dbReference type="PANTHER" id="PTHR10496">
    <property type="entry name" value="40S RIBOSOMAL PROTEIN S24"/>
    <property type="match status" value="1"/>
</dbReference>
<accession>A8Q6G6</accession>
<dbReference type="InterPro" id="IPR053709">
    <property type="entry name" value="eRP_eS24_sf"/>
</dbReference>
<dbReference type="InterPro" id="IPR012678">
    <property type="entry name" value="Ribosomal_uL23/eL15/eS24_sf"/>
</dbReference>
<evidence type="ECO:0000256" key="3">
    <source>
        <dbReference type="ARBA" id="ARBA00023274"/>
    </source>
</evidence>
<dbReference type="RefSeq" id="XP_001729974.1">
    <property type="nucleotide sequence ID" value="XM_001729922.1"/>
</dbReference>
<comment type="similarity">
    <text evidence="1 4">Belongs to the eukaryotic ribosomal protein eS24 family.</text>
</comment>
<dbReference type="SUPFAM" id="SSF54189">
    <property type="entry name" value="Ribosomal proteins S24e, L23 and L15e"/>
    <property type="match status" value="1"/>
</dbReference>
<dbReference type="PROSITE" id="PS00529">
    <property type="entry name" value="RIBOSOMAL_S24E"/>
    <property type="match status" value="1"/>
</dbReference>
<organism evidence="6 7">
    <name type="scientific">Malassezia globosa (strain ATCC MYA-4612 / CBS 7966)</name>
    <name type="common">Dandruff-associated fungus</name>
    <dbReference type="NCBI Taxonomy" id="425265"/>
    <lineage>
        <taxon>Eukaryota</taxon>
        <taxon>Fungi</taxon>
        <taxon>Dikarya</taxon>
        <taxon>Basidiomycota</taxon>
        <taxon>Ustilaginomycotina</taxon>
        <taxon>Malasseziomycetes</taxon>
        <taxon>Malasseziales</taxon>
        <taxon>Malasseziaceae</taxon>
        <taxon>Malassezia</taxon>
    </lineage>
</organism>
<keyword evidence="3" id="KW-0687">Ribonucleoprotein</keyword>
<keyword evidence="7" id="KW-1185">Reference proteome</keyword>